<dbReference type="SUPFAM" id="SSF54909">
    <property type="entry name" value="Dimeric alpha+beta barrel"/>
    <property type="match status" value="2"/>
</dbReference>
<sequence>MIRLVCLLAPRAGVSVAAFHAVLRDRVGPLVAGMQTGLDLIRYVQLLADADAAEGDAAARAMRDMPPSPHAAMMDFWWASAAAVDAACAGALLDRIGAAVAEVVDPQASCCWLASEFPQVQTQHARVVARPRTPLLKLAFMLRRATGMTDAEARDYWLTGHGPLIRSYAPARGMHAYYQVHRRDDRERLPKLAAALGLAEGDFMGHAEAWFDRSAMRGGADLEEAKTKAVEDERRFIGLAGSVLFSGKEYAFVERDWAL</sequence>
<dbReference type="RefSeq" id="WP_189620171.1">
    <property type="nucleotide sequence ID" value="NZ_BMZA01000002.1"/>
</dbReference>
<dbReference type="InterPro" id="IPR009799">
    <property type="entry name" value="EthD_dom"/>
</dbReference>
<evidence type="ECO:0000259" key="1">
    <source>
        <dbReference type="Pfam" id="PF07110"/>
    </source>
</evidence>
<gene>
    <name evidence="2" type="ORF">GCM10011614_11760</name>
</gene>
<dbReference type="AlphaFoldDB" id="A0A918PCA3"/>
<keyword evidence="3" id="KW-1185">Reference proteome</keyword>
<name>A0A918PCA3_9SPHN</name>
<evidence type="ECO:0000313" key="3">
    <source>
        <dbReference type="Proteomes" id="UP000648075"/>
    </source>
</evidence>
<proteinExistence type="predicted"/>
<protein>
    <recommendedName>
        <fullName evidence="1">EthD domain-containing protein</fullName>
    </recommendedName>
</protein>
<dbReference type="Pfam" id="PF07110">
    <property type="entry name" value="EthD"/>
    <property type="match status" value="1"/>
</dbReference>
<reference evidence="2" key="1">
    <citation type="journal article" date="2014" name="Int. J. Syst. Evol. Microbiol.">
        <title>Complete genome sequence of Corynebacterium casei LMG S-19264T (=DSM 44701T), isolated from a smear-ripened cheese.</title>
        <authorList>
            <consortium name="US DOE Joint Genome Institute (JGI-PGF)"/>
            <person name="Walter F."/>
            <person name="Albersmeier A."/>
            <person name="Kalinowski J."/>
            <person name="Ruckert C."/>
        </authorList>
    </citation>
    <scope>NUCLEOTIDE SEQUENCE</scope>
    <source>
        <strain evidence="2">KCTC 32255</strain>
    </source>
</reference>
<evidence type="ECO:0000313" key="2">
    <source>
        <dbReference type="EMBL" id="GGY98258.1"/>
    </source>
</evidence>
<organism evidence="2 3">
    <name type="scientific">Novosphingobium colocasiae</name>
    <dbReference type="NCBI Taxonomy" id="1256513"/>
    <lineage>
        <taxon>Bacteria</taxon>
        <taxon>Pseudomonadati</taxon>
        <taxon>Pseudomonadota</taxon>
        <taxon>Alphaproteobacteria</taxon>
        <taxon>Sphingomonadales</taxon>
        <taxon>Sphingomonadaceae</taxon>
        <taxon>Novosphingobium</taxon>
    </lineage>
</organism>
<dbReference type="EMBL" id="BMZA01000002">
    <property type="protein sequence ID" value="GGY98258.1"/>
    <property type="molecule type" value="Genomic_DNA"/>
</dbReference>
<feature type="domain" description="EthD" evidence="1">
    <location>
        <begin position="146"/>
        <end position="238"/>
    </location>
</feature>
<dbReference type="InterPro" id="IPR011008">
    <property type="entry name" value="Dimeric_a/b-barrel"/>
</dbReference>
<reference evidence="2" key="2">
    <citation type="submission" date="2020-09" db="EMBL/GenBank/DDBJ databases">
        <authorList>
            <person name="Sun Q."/>
            <person name="Kim S."/>
        </authorList>
    </citation>
    <scope>NUCLEOTIDE SEQUENCE</scope>
    <source>
        <strain evidence="2">KCTC 32255</strain>
    </source>
</reference>
<accession>A0A918PCA3</accession>
<dbReference type="Proteomes" id="UP000648075">
    <property type="component" value="Unassembled WGS sequence"/>
</dbReference>
<dbReference type="GO" id="GO:0016491">
    <property type="term" value="F:oxidoreductase activity"/>
    <property type="evidence" value="ECO:0007669"/>
    <property type="project" value="InterPro"/>
</dbReference>
<comment type="caution">
    <text evidence="2">The sequence shown here is derived from an EMBL/GenBank/DDBJ whole genome shotgun (WGS) entry which is preliminary data.</text>
</comment>
<dbReference type="Gene3D" id="3.30.70.100">
    <property type="match status" value="2"/>
</dbReference>